<dbReference type="GO" id="GO:0008270">
    <property type="term" value="F:zinc ion binding"/>
    <property type="evidence" value="ECO:0007669"/>
    <property type="project" value="UniProtKB-KW"/>
</dbReference>
<evidence type="ECO:0000256" key="1">
    <source>
        <dbReference type="PROSITE-ProRule" id="PRU00042"/>
    </source>
</evidence>
<proteinExistence type="predicted"/>
<keyword evidence="4" id="KW-1185">Reference proteome</keyword>
<accession>A0AAD4QKM2</accession>
<evidence type="ECO:0000313" key="3">
    <source>
        <dbReference type="EMBL" id="KAI0294663.1"/>
    </source>
</evidence>
<comment type="caution">
    <text evidence="3">The sequence shown here is derived from an EMBL/GenBank/DDBJ whole genome shotgun (WGS) entry which is preliminary data.</text>
</comment>
<name>A0AAD4QKM2_9AGAM</name>
<dbReference type="PROSITE" id="PS50157">
    <property type="entry name" value="ZINC_FINGER_C2H2_2"/>
    <property type="match status" value="1"/>
</dbReference>
<keyword evidence="1" id="KW-0863">Zinc-finger</keyword>
<dbReference type="PROSITE" id="PS00028">
    <property type="entry name" value="ZINC_FINGER_C2H2_1"/>
    <property type="match status" value="1"/>
</dbReference>
<evidence type="ECO:0000259" key="2">
    <source>
        <dbReference type="PROSITE" id="PS50157"/>
    </source>
</evidence>
<protein>
    <recommendedName>
        <fullName evidence="2">C2H2-type domain-containing protein</fullName>
    </recommendedName>
</protein>
<dbReference type="InterPro" id="IPR013087">
    <property type="entry name" value="Znf_C2H2_type"/>
</dbReference>
<dbReference type="EMBL" id="WTXG01000070">
    <property type="protein sequence ID" value="KAI0294663.1"/>
    <property type="molecule type" value="Genomic_DNA"/>
</dbReference>
<sequence>MEEHSPPRVHGDAPLFSSLYTVDQYEEATPNQGVEKGQRPNLNWCPDCDTHFKQKQSLNRHRKDKHSA</sequence>
<evidence type="ECO:0000313" key="4">
    <source>
        <dbReference type="Proteomes" id="UP001203297"/>
    </source>
</evidence>
<organism evidence="3 4">
    <name type="scientific">Multifurca ochricompacta</name>
    <dbReference type="NCBI Taxonomy" id="376703"/>
    <lineage>
        <taxon>Eukaryota</taxon>
        <taxon>Fungi</taxon>
        <taxon>Dikarya</taxon>
        <taxon>Basidiomycota</taxon>
        <taxon>Agaricomycotina</taxon>
        <taxon>Agaricomycetes</taxon>
        <taxon>Russulales</taxon>
        <taxon>Russulaceae</taxon>
        <taxon>Multifurca</taxon>
    </lineage>
</organism>
<dbReference type="Gene3D" id="3.30.160.60">
    <property type="entry name" value="Classic Zinc Finger"/>
    <property type="match status" value="1"/>
</dbReference>
<keyword evidence="1" id="KW-0862">Zinc</keyword>
<reference evidence="3" key="1">
    <citation type="journal article" date="2022" name="New Phytol.">
        <title>Evolutionary transition to the ectomycorrhizal habit in the genomes of a hyperdiverse lineage of mushroom-forming fungi.</title>
        <authorList>
            <person name="Looney B."/>
            <person name="Miyauchi S."/>
            <person name="Morin E."/>
            <person name="Drula E."/>
            <person name="Courty P.E."/>
            <person name="Kohler A."/>
            <person name="Kuo A."/>
            <person name="LaButti K."/>
            <person name="Pangilinan J."/>
            <person name="Lipzen A."/>
            <person name="Riley R."/>
            <person name="Andreopoulos W."/>
            <person name="He G."/>
            <person name="Johnson J."/>
            <person name="Nolan M."/>
            <person name="Tritt A."/>
            <person name="Barry K.W."/>
            <person name="Grigoriev I.V."/>
            <person name="Nagy L.G."/>
            <person name="Hibbett D."/>
            <person name="Henrissat B."/>
            <person name="Matheny P.B."/>
            <person name="Labbe J."/>
            <person name="Martin F.M."/>
        </authorList>
    </citation>
    <scope>NUCLEOTIDE SEQUENCE</scope>
    <source>
        <strain evidence="3">BPL690</strain>
    </source>
</reference>
<feature type="domain" description="C2H2-type" evidence="2">
    <location>
        <begin position="43"/>
        <end position="68"/>
    </location>
</feature>
<keyword evidence="1" id="KW-0479">Metal-binding</keyword>
<dbReference type="Proteomes" id="UP001203297">
    <property type="component" value="Unassembled WGS sequence"/>
</dbReference>
<dbReference type="AlphaFoldDB" id="A0AAD4QKM2"/>
<gene>
    <name evidence="3" type="ORF">B0F90DRAFT_1755359</name>
</gene>